<dbReference type="RefSeq" id="WP_378163729.1">
    <property type="nucleotide sequence ID" value="NZ_JBHSBU010000001.1"/>
</dbReference>
<organism evidence="2 3">
    <name type="scientific">Chitinimonas lacunae</name>
    <dbReference type="NCBI Taxonomy" id="1963018"/>
    <lineage>
        <taxon>Bacteria</taxon>
        <taxon>Pseudomonadati</taxon>
        <taxon>Pseudomonadota</taxon>
        <taxon>Betaproteobacteria</taxon>
        <taxon>Neisseriales</taxon>
        <taxon>Chitinibacteraceae</taxon>
        <taxon>Chitinimonas</taxon>
    </lineage>
</organism>
<protein>
    <submittedName>
        <fullName evidence="2">DUF5684 domain-containing protein</fullName>
    </submittedName>
</protein>
<keyword evidence="3" id="KW-1185">Reference proteome</keyword>
<keyword evidence="1" id="KW-0812">Transmembrane</keyword>
<feature type="transmembrane region" description="Helical" evidence="1">
    <location>
        <begin position="87"/>
        <end position="104"/>
    </location>
</feature>
<feature type="transmembrane region" description="Helical" evidence="1">
    <location>
        <begin position="58"/>
        <end position="80"/>
    </location>
</feature>
<proteinExistence type="predicted"/>
<evidence type="ECO:0000256" key="1">
    <source>
        <dbReference type="SAM" id="Phobius"/>
    </source>
</evidence>
<feature type="transmembrane region" description="Helical" evidence="1">
    <location>
        <begin position="6"/>
        <end position="28"/>
    </location>
</feature>
<name>A0ABV8MND1_9NEIS</name>
<keyword evidence="1" id="KW-1133">Transmembrane helix</keyword>
<evidence type="ECO:0000313" key="3">
    <source>
        <dbReference type="Proteomes" id="UP001595791"/>
    </source>
</evidence>
<keyword evidence="1" id="KW-0472">Membrane</keyword>
<accession>A0ABV8MND1</accession>
<dbReference type="EMBL" id="JBHSBU010000001">
    <property type="protein sequence ID" value="MFC4159693.1"/>
    <property type="molecule type" value="Genomic_DNA"/>
</dbReference>
<sequence>MDTIFGLIIGLVYVAVIVAFIAGMWKVYVKAGQPGWAVLIPFYNLYVLLQIAKRPGWWLILFLIPFVGLIVAIITSIDIARKFGKSGLFAVGLILLGFIFYPILGFGDATYNPDA</sequence>
<reference evidence="3" key="1">
    <citation type="journal article" date="2019" name="Int. J. Syst. Evol. Microbiol.">
        <title>The Global Catalogue of Microorganisms (GCM) 10K type strain sequencing project: providing services to taxonomists for standard genome sequencing and annotation.</title>
        <authorList>
            <consortium name="The Broad Institute Genomics Platform"/>
            <consortium name="The Broad Institute Genome Sequencing Center for Infectious Disease"/>
            <person name="Wu L."/>
            <person name="Ma J."/>
        </authorList>
    </citation>
    <scope>NUCLEOTIDE SEQUENCE [LARGE SCALE GENOMIC DNA]</scope>
    <source>
        <strain evidence="3">LMG 29894</strain>
    </source>
</reference>
<dbReference type="InterPro" id="IPR043739">
    <property type="entry name" value="DUF5684"/>
</dbReference>
<gene>
    <name evidence="2" type="ORF">ACFOW7_10075</name>
</gene>
<evidence type="ECO:0000313" key="2">
    <source>
        <dbReference type="EMBL" id="MFC4159693.1"/>
    </source>
</evidence>
<feature type="transmembrane region" description="Helical" evidence="1">
    <location>
        <begin position="35"/>
        <end position="52"/>
    </location>
</feature>
<dbReference type="Pfam" id="PF18936">
    <property type="entry name" value="DUF5684"/>
    <property type="match status" value="1"/>
</dbReference>
<dbReference type="Proteomes" id="UP001595791">
    <property type="component" value="Unassembled WGS sequence"/>
</dbReference>
<comment type="caution">
    <text evidence="2">The sequence shown here is derived from an EMBL/GenBank/DDBJ whole genome shotgun (WGS) entry which is preliminary data.</text>
</comment>